<sequence length="100" mass="10890">MAVRPISARTRRHAHTLGARLVEWRKLQDLTAEQVAQRAGVSKPTLWKLEAGDPGVSIGVLLDVARALGITDLILEAVDPLQTDLGKARAGQSLPKRVRH</sequence>
<evidence type="ECO:0000313" key="3">
    <source>
        <dbReference type="EMBL" id="MXG91212.1"/>
    </source>
</evidence>
<dbReference type="GO" id="GO:0003700">
    <property type="term" value="F:DNA-binding transcription factor activity"/>
    <property type="evidence" value="ECO:0007669"/>
    <property type="project" value="TreeGrafter"/>
</dbReference>
<feature type="domain" description="HTH cro/C1-type" evidence="2">
    <location>
        <begin position="21"/>
        <end position="74"/>
    </location>
</feature>
<dbReference type="GO" id="GO:0005829">
    <property type="term" value="C:cytosol"/>
    <property type="evidence" value="ECO:0007669"/>
    <property type="project" value="TreeGrafter"/>
</dbReference>
<gene>
    <name evidence="3" type="ORF">GRQ65_16810</name>
</gene>
<dbReference type="EMBL" id="WUEK01000011">
    <property type="protein sequence ID" value="MXG91212.1"/>
    <property type="molecule type" value="Genomic_DNA"/>
</dbReference>
<dbReference type="PANTHER" id="PTHR46797:SF1">
    <property type="entry name" value="METHYLPHOSPHONATE SYNTHASE"/>
    <property type="match status" value="1"/>
</dbReference>
<evidence type="ECO:0000256" key="1">
    <source>
        <dbReference type="ARBA" id="ARBA00023125"/>
    </source>
</evidence>
<comment type="caution">
    <text evidence="3">The sequence shown here is derived from an EMBL/GenBank/DDBJ whole genome shotgun (WGS) entry which is preliminary data.</text>
</comment>
<name>A0A6L7F2K5_9ACTN</name>
<protein>
    <submittedName>
        <fullName evidence="3">Helix-turn-helix domain-containing protein</fullName>
    </submittedName>
</protein>
<dbReference type="PROSITE" id="PS50943">
    <property type="entry name" value="HTH_CROC1"/>
    <property type="match status" value="1"/>
</dbReference>
<dbReference type="Gene3D" id="1.10.260.40">
    <property type="entry name" value="lambda repressor-like DNA-binding domains"/>
    <property type="match status" value="1"/>
</dbReference>
<dbReference type="SUPFAM" id="SSF47413">
    <property type="entry name" value="lambda repressor-like DNA-binding domains"/>
    <property type="match status" value="1"/>
</dbReference>
<keyword evidence="1" id="KW-0238">DNA-binding</keyword>
<dbReference type="InterPro" id="IPR001387">
    <property type="entry name" value="Cro/C1-type_HTH"/>
</dbReference>
<dbReference type="InterPro" id="IPR010982">
    <property type="entry name" value="Lambda_DNA-bd_dom_sf"/>
</dbReference>
<organism evidence="3 4">
    <name type="scientific">Nocardioides flavescens</name>
    <dbReference type="NCBI Taxonomy" id="2691959"/>
    <lineage>
        <taxon>Bacteria</taxon>
        <taxon>Bacillati</taxon>
        <taxon>Actinomycetota</taxon>
        <taxon>Actinomycetes</taxon>
        <taxon>Propionibacteriales</taxon>
        <taxon>Nocardioidaceae</taxon>
        <taxon>Nocardioides</taxon>
    </lineage>
</organism>
<dbReference type="RefSeq" id="WP_160879148.1">
    <property type="nucleotide sequence ID" value="NZ_WUEK01000011.1"/>
</dbReference>
<dbReference type="AlphaFoldDB" id="A0A6L7F2K5"/>
<dbReference type="Pfam" id="PF13560">
    <property type="entry name" value="HTH_31"/>
    <property type="match status" value="1"/>
</dbReference>
<evidence type="ECO:0000259" key="2">
    <source>
        <dbReference type="PROSITE" id="PS50943"/>
    </source>
</evidence>
<accession>A0A6L7F2K5</accession>
<dbReference type="CDD" id="cd00093">
    <property type="entry name" value="HTH_XRE"/>
    <property type="match status" value="1"/>
</dbReference>
<dbReference type="Proteomes" id="UP000473325">
    <property type="component" value="Unassembled WGS sequence"/>
</dbReference>
<keyword evidence="4" id="KW-1185">Reference proteome</keyword>
<dbReference type="GO" id="GO:0003677">
    <property type="term" value="F:DNA binding"/>
    <property type="evidence" value="ECO:0007669"/>
    <property type="project" value="UniProtKB-KW"/>
</dbReference>
<reference evidence="3 4" key="1">
    <citation type="submission" date="2019-12" db="EMBL/GenBank/DDBJ databases">
        <authorList>
            <person name="Kun Z."/>
        </authorList>
    </citation>
    <scope>NUCLEOTIDE SEQUENCE [LARGE SCALE GENOMIC DNA]</scope>
    <source>
        <strain evidence="3 4">YIM 123512</strain>
    </source>
</reference>
<dbReference type="PANTHER" id="PTHR46797">
    <property type="entry name" value="HTH-TYPE TRANSCRIPTIONAL REGULATOR"/>
    <property type="match status" value="1"/>
</dbReference>
<dbReference type="InterPro" id="IPR050807">
    <property type="entry name" value="TransReg_Diox_bact_type"/>
</dbReference>
<evidence type="ECO:0000313" key="4">
    <source>
        <dbReference type="Proteomes" id="UP000473325"/>
    </source>
</evidence>
<proteinExistence type="predicted"/>
<dbReference type="SMART" id="SM00530">
    <property type="entry name" value="HTH_XRE"/>
    <property type="match status" value="1"/>
</dbReference>